<dbReference type="AlphaFoldDB" id="A0AAE3J116"/>
<keyword evidence="2" id="KW-1185">Reference proteome</keyword>
<evidence type="ECO:0000313" key="1">
    <source>
        <dbReference type="EMBL" id="MCV6825997.1"/>
    </source>
</evidence>
<name>A0AAE3J116_9RHOB</name>
<gene>
    <name evidence="1" type="ORF">OH136_15650</name>
</gene>
<sequence length="79" mass="8893">MIGVAALSFSYGKRTGLDAAPQDAIEEPMDSALWDGFWDEASDRQLVCGQIFDLVEDQLAMDQFLLEEDMDTHAPPRWD</sequence>
<reference evidence="1" key="1">
    <citation type="submission" date="2022-10" db="EMBL/GenBank/DDBJ databases">
        <authorList>
            <person name="Yue Y."/>
        </authorList>
    </citation>
    <scope>NUCLEOTIDE SEQUENCE</scope>
    <source>
        <strain evidence="1">Z654</strain>
    </source>
</reference>
<evidence type="ECO:0000313" key="2">
    <source>
        <dbReference type="Proteomes" id="UP001208041"/>
    </source>
</evidence>
<dbReference type="EMBL" id="JAOYFC010000006">
    <property type="protein sequence ID" value="MCV6825997.1"/>
    <property type="molecule type" value="Genomic_DNA"/>
</dbReference>
<proteinExistence type="predicted"/>
<organism evidence="1 2">
    <name type="scientific">Halocynthiibacter halioticoli</name>
    <dbReference type="NCBI Taxonomy" id="2986804"/>
    <lineage>
        <taxon>Bacteria</taxon>
        <taxon>Pseudomonadati</taxon>
        <taxon>Pseudomonadota</taxon>
        <taxon>Alphaproteobacteria</taxon>
        <taxon>Rhodobacterales</taxon>
        <taxon>Paracoccaceae</taxon>
        <taxon>Halocynthiibacter</taxon>
    </lineage>
</organism>
<protein>
    <submittedName>
        <fullName evidence="1">Uncharacterized protein</fullName>
    </submittedName>
</protein>
<accession>A0AAE3J116</accession>
<comment type="caution">
    <text evidence="1">The sequence shown here is derived from an EMBL/GenBank/DDBJ whole genome shotgun (WGS) entry which is preliminary data.</text>
</comment>
<dbReference type="Proteomes" id="UP001208041">
    <property type="component" value="Unassembled WGS sequence"/>
</dbReference>